<name>A0AA36I383_9DINO</name>
<dbReference type="Proteomes" id="UP001178507">
    <property type="component" value="Unassembled WGS sequence"/>
</dbReference>
<evidence type="ECO:0000259" key="3">
    <source>
        <dbReference type="Pfam" id="PF05201"/>
    </source>
</evidence>
<gene>
    <name evidence="4" type="ORF">EVOR1521_LOCUS8240</name>
</gene>
<dbReference type="InterPro" id="IPR036343">
    <property type="entry name" value="GluRdtase_N_sf"/>
</dbReference>
<dbReference type="EMBL" id="CAUJNA010000696">
    <property type="protein sequence ID" value="CAJ1380244.1"/>
    <property type="molecule type" value="Genomic_DNA"/>
</dbReference>
<feature type="chain" id="PRO_5041431910" description="Glutamyl-tRNA reductase N-terminal domain-containing protein" evidence="2">
    <location>
        <begin position="29"/>
        <end position="448"/>
    </location>
</feature>
<reference evidence="4" key="1">
    <citation type="submission" date="2023-08" db="EMBL/GenBank/DDBJ databases">
        <authorList>
            <person name="Chen Y."/>
            <person name="Shah S."/>
            <person name="Dougan E. K."/>
            <person name="Thang M."/>
            <person name="Chan C."/>
        </authorList>
    </citation>
    <scope>NUCLEOTIDE SEQUENCE</scope>
</reference>
<dbReference type="InterPro" id="IPR015895">
    <property type="entry name" value="4pyrrol_synth_GluRdtase_N"/>
</dbReference>
<evidence type="ECO:0000256" key="1">
    <source>
        <dbReference type="SAM" id="MobiDB-lite"/>
    </source>
</evidence>
<dbReference type="Pfam" id="PF05201">
    <property type="entry name" value="GlutR_N"/>
    <property type="match status" value="1"/>
</dbReference>
<feature type="signal peptide" evidence="2">
    <location>
        <begin position="1"/>
        <end position="28"/>
    </location>
</feature>
<evidence type="ECO:0000313" key="4">
    <source>
        <dbReference type="EMBL" id="CAJ1380244.1"/>
    </source>
</evidence>
<protein>
    <recommendedName>
        <fullName evidence="3">Glutamyl-tRNA reductase N-terminal domain-containing protein</fullName>
    </recommendedName>
</protein>
<dbReference type="SUPFAM" id="SSF69742">
    <property type="entry name" value="Glutamyl tRNA-reductase catalytic, N-terminal domain"/>
    <property type="match status" value="1"/>
</dbReference>
<dbReference type="GO" id="GO:0033014">
    <property type="term" value="P:tetrapyrrole biosynthetic process"/>
    <property type="evidence" value="ECO:0007669"/>
    <property type="project" value="InterPro"/>
</dbReference>
<sequence>MEPRDAPIRSKGVLCLALAPLVPQLALCGFPSHRWLAPSEIRLRSPRALPVEDTVHVVTLRKPGDQVHACAWRRCWTWKERVLGDGHDFFVPRQKTTAKLAKALLREEGLEEVAVLGNCKRLDIYVASERKREELPEVLAAALCRQMAWHRTFAVGWLCQVLDVPEAVAEPADCEKFRGQVAEEALRLLARLELRSGEESAAYLCRVAAALEGRDKEKFDPCNAREAHIMLQLKRSLEAVDDHDGPCGRRLRLLLRMALEAGKAARSATLPELAGLGSKASRRAAFEAAEVKVVKPQVAKCVAKLRGLRHGRRVAALRARAAELLEAAELRAGSEAETRARRRVSRLLHAPSLALKAGRQVDEQQLLQQLSCSEGCGASQDKPLPEGGKTAAELGAINGPGLAPGLRPELLALLRGEAEPVEPAESEPEGPELLKGMSAEQRAMLFID</sequence>
<evidence type="ECO:0000256" key="2">
    <source>
        <dbReference type="SAM" id="SignalP"/>
    </source>
</evidence>
<feature type="region of interest" description="Disordered" evidence="1">
    <location>
        <begin position="416"/>
        <end position="437"/>
    </location>
</feature>
<proteinExistence type="predicted"/>
<organism evidence="4 5">
    <name type="scientific">Effrenium voratum</name>
    <dbReference type="NCBI Taxonomy" id="2562239"/>
    <lineage>
        <taxon>Eukaryota</taxon>
        <taxon>Sar</taxon>
        <taxon>Alveolata</taxon>
        <taxon>Dinophyceae</taxon>
        <taxon>Suessiales</taxon>
        <taxon>Symbiodiniaceae</taxon>
        <taxon>Effrenium</taxon>
    </lineage>
</organism>
<accession>A0AA36I383</accession>
<comment type="caution">
    <text evidence="4">The sequence shown here is derived from an EMBL/GenBank/DDBJ whole genome shotgun (WGS) entry which is preliminary data.</text>
</comment>
<keyword evidence="2" id="KW-0732">Signal</keyword>
<dbReference type="GO" id="GO:0050661">
    <property type="term" value="F:NADP binding"/>
    <property type="evidence" value="ECO:0007669"/>
    <property type="project" value="InterPro"/>
</dbReference>
<dbReference type="AlphaFoldDB" id="A0AA36I383"/>
<feature type="domain" description="Glutamyl-tRNA reductase N-terminal" evidence="3">
    <location>
        <begin position="94"/>
        <end position="269"/>
    </location>
</feature>
<dbReference type="GO" id="GO:0008883">
    <property type="term" value="F:glutamyl-tRNA reductase activity"/>
    <property type="evidence" value="ECO:0007669"/>
    <property type="project" value="InterPro"/>
</dbReference>
<dbReference type="Gene3D" id="3.30.460.30">
    <property type="entry name" value="Glutamyl-tRNA reductase, N-terminal domain"/>
    <property type="match status" value="1"/>
</dbReference>
<keyword evidence="5" id="KW-1185">Reference proteome</keyword>
<feature type="compositionally biased region" description="Acidic residues" evidence="1">
    <location>
        <begin position="419"/>
        <end position="430"/>
    </location>
</feature>
<evidence type="ECO:0000313" key="5">
    <source>
        <dbReference type="Proteomes" id="UP001178507"/>
    </source>
</evidence>